<evidence type="ECO:0000256" key="6">
    <source>
        <dbReference type="ARBA" id="ARBA00022982"/>
    </source>
</evidence>
<evidence type="ECO:0000256" key="1">
    <source>
        <dbReference type="ARBA" id="ARBA00004443"/>
    </source>
</evidence>
<dbReference type="InterPro" id="IPR006806">
    <property type="entry name" value="NDUFA5"/>
</dbReference>
<dbReference type="Proteomes" id="UP000000314">
    <property type="component" value="Chromosome 1"/>
</dbReference>
<dbReference type="RefSeq" id="XP_002490496.1">
    <property type="nucleotide sequence ID" value="XM_002490451.1"/>
</dbReference>
<keyword evidence="10" id="KW-1185">Reference proteome</keyword>
<keyword evidence="6" id="KW-0249">Electron transport</keyword>
<dbReference type="KEGG" id="ppa:PAS_chr1-4_0371"/>
<dbReference type="SMR" id="C4QY92"/>
<evidence type="ECO:0000256" key="5">
    <source>
        <dbReference type="ARBA" id="ARBA00022792"/>
    </source>
</evidence>
<dbReference type="GO" id="GO:0022904">
    <property type="term" value="P:respiratory electron transport chain"/>
    <property type="evidence" value="ECO:0007669"/>
    <property type="project" value="InterPro"/>
</dbReference>
<keyword evidence="3" id="KW-0813">Transport</keyword>
<name>C4QY92_KOMPG</name>
<protein>
    <recommendedName>
        <fullName evidence="11">Subunit of mitochondrial NADH:ubiquinone oxidoreductase (Complex I)</fullName>
    </recommendedName>
</protein>
<sequence length="134" mass="15571">MRAFTYLRQAQEILIKANKGNPTGLTGLFQHPSPRPTLITLYKATLKNLEEKIPKESVYRTAVEAFTKERLSIVENNEIIEDIEKKIGSGLVEELIVQANEEYDLIDKMAEWKAWEELEEKPLDDQWTYFGKKL</sequence>
<organism evidence="9 10">
    <name type="scientific">Komagataella phaffii (strain GS115 / ATCC 20864)</name>
    <name type="common">Yeast</name>
    <name type="synonym">Pichia pastoris</name>
    <dbReference type="NCBI Taxonomy" id="644223"/>
    <lineage>
        <taxon>Eukaryota</taxon>
        <taxon>Fungi</taxon>
        <taxon>Dikarya</taxon>
        <taxon>Ascomycota</taxon>
        <taxon>Saccharomycotina</taxon>
        <taxon>Pichiomycetes</taxon>
        <taxon>Pichiales</taxon>
        <taxon>Pichiaceae</taxon>
        <taxon>Komagataella</taxon>
    </lineage>
</organism>
<dbReference type="STRING" id="644223.C4QY92"/>
<evidence type="ECO:0000256" key="2">
    <source>
        <dbReference type="ARBA" id="ARBA00010261"/>
    </source>
</evidence>
<keyword evidence="5" id="KW-0999">Mitochondrion inner membrane</keyword>
<dbReference type="InParanoid" id="C4QY92"/>
<dbReference type="eggNOG" id="KOG3365">
    <property type="taxonomic scope" value="Eukaryota"/>
</dbReference>
<dbReference type="GeneID" id="8197883"/>
<dbReference type="PANTHER" id="PTHR12653:SF0">
    <property type="entry name" value="NADH DEHYDROGENASE [UBIQUINONE] 1 ALPHA SUBCOMPLEX SUBUNIT 5"/>
    <property type="match status" value="1"/>
</dbReference>
<keyword evidence="4" id="KW-0679">Respiratory chain</keyword>
<keyword evidence="7" id="KW-0496">Mitochondrion</keyword>
<dbReference type="OMA" id="ENQWKWP"/>
<comment type="similarity">
    <text evidence="2">Belongs to the complex I NDUFA5 subunit family.</text>
</comment>
<reference evidence="9 10" key="1">
    <citation type="journal article" date="2009" name="Nat. Biotechnol.">
        <title>Genome sequence of the recombinant protein production host Pichia pastoris.</title>
        <authorList>
            <person name="De Schutter K."/>
            <person name="Lin Y.C."/>
            <person name="Tiels P."/>
            <person name="Van Hecke A."/>
            <person name="Glinka S."/>
            <person name="Weber-Lehmann J."/>
            <person name="Rouze P."/>
            <person name="Van de Peer Y."/>
            <person name="Callewaert N."/>
        </authorList>
    </citation>
    <scope>NUCLEOTIDE SEQUENCE [LARGE SCALE GENOMIC DNA]</scope>
    <source>
        <strain evidence="10">GS115 / ATCC 20864</strain>
    </source>
</reference>
<evidence type="ECO:0008006" key="11">
    <source>
        <dbReference type="Google" id="ProtNLM"/>
    </source>
</evidence>
<evidence type="ECO:0000256" key="8">
    <source>
        <dbReference type="ARBA" id="ARBA00023136"/>
    </source>
</evidence>
<evidence type="ECO:0000256" key="7">
    <source>
        <dbReference type="ARBA" id="ARBA00023128"/>
    </source>
</evidence>
<dbReference type="Pfam" id="PF04716">
    <property type="entry name" value="ETC_C1_NDUFA5"/>
    <property type="match status" value="1"/>
</dbReference>
<gene>
    <name evidence="9" type="ordered locus">PAS_chr1-4_0371</name>
</gene>
<keyword evidence="8" id="KW-0472">Membrane</keyword>
<dbReference type="HOGENOM" id="CLU_099943_0_1_1"/>
<evidence type="ECO:0000256" key="3">
    <source>
        <dbReference type="ARBA" id="ARBA00022448"/>
    </source>
</evidence>
<evidence type="ECO:0000313" key="10">
    <source>
        <dbReference type="Proteomes" id="UP000000314"/>
    </source>
</evidence>
<dbReference type="EMBL" id="FN392319">
    <property type="protein sequence ID" value="CAY68215.1"/>
    <property type="molecule type" value="Genomic_DNA"/>
</dbReference>
<comment type="subcellular location">
    <subcellularLocation>
        <location evidence="1">Mitochondrion inner membrane</location>
        <topology evidence="1">Peripheral membrane protein</topology>
        <orientation evidence="1">Matrix side</orientation>
    </subcellularLocation>
</comment>
<dbReference type="AlphaFoldDB" id="C4QY92"/>
<dbReference type="PANTHER" id="PTHR12653">
    <property type="entry name" value="NADH-UBIQUINONE OXIDOREDUCTASE 13 KD-B SUBUNIT"/>
    <property type="match status" value="1"/>
</dbReference>
<evidence type="ECO:0000313" key="9">
    <source>
        <dbReference type="EMBL" id="CAY68215.1"/>
    </source>
</evidence>
<proteinExistence type="inferred from homology"/>
<dbReference type="OrthoDB" id="286811at2759"/>
<accession>C4QY92</accession>
<evidence type="ECO:0000256" key="4">
    <source>
        <dbReference type="ARBA" id="ARBA00022660"/>
    </source>
</evidence>
<dbReference type="GO" id="GO:0005743">
    <property type="term" value="C:mitochondrial inner membrane"/>
    <property type="evidence" value="ECO:0007669"/>
    <property type="project" value="UniProtKB-SubCell"/>
</dbReference>